<comment type="pathway">
    <text evidence="2">Cofactor biosynthesis; ubiquinone biosynthesis.</text>
</comment>
<keyword evidence="4" id="KW-0285">Flavoprotein</keyword>
<keyword evidence="6" id="KW-0560">Oxidoreductase</keyword>
<evidence type="ECO:0000259" key="8">
    <source>
        <dbReference type="Pfam" id="PF01494"/>
    </source>
</evidence>
<keyword evidence="10" id="KW-1185">Reference proteome</keyword>
<comment type="similarity">
    <text evidence="3">Belongs to the UbiH/COQ6 family.</text>
</comment>
<dbReference type="Gene3D" id="3.50.50.60">
    <property type="entry name" value="FAD/NAD(P)-binding domain"/>
    <property type="match status" value="2"/>
</dbReference>
<name>A0ABS3NE67_9GAMM</name>
<evidence type="ECO:0000256" key="7">
    <source>
        <dbReference type="ARBA" id="ARBA00023033"/>
    </source>
</evidence>
<dbReference type="InterPro" id="IPR051205">
    <property type="entry name" value="UbiH/COQ6_monooxygenase"/>
</dbReference>
<protein>
    <submittedName>
        <fullName evidence="9">FAD-dependent monooxygenase</fullName>
    </submittedName>
</protein>
<keyword evidence="7 9" id="KW-0503">Monooxygenase</keyword>
<proteinExistence type="inferred from homology"/>
<dbReference type="PROSITE" id="PS01304">
    <property type="entry name" value="UBIH"/>
    <property type="match status" value="1"/>
</dbReference>
<keyword evidence="5" id="KW-0274">FAD</keyword>
<dbReference type="InterPro" id="IPR018168">
    <property type="entry name" value="Ubi_Hdrlase_CS"/>
</dbReference>
<dbReference type="Proteomes" id="UP000664882">
    <property type="component" value="Unassembled WGS sequence"/>
</dbReference>
<dbReference type="InterPro" id="IPR010971">
    <property type="entry name" value="UbiH/COQ6"/>
</dbReference>
<comment type="cofactor">
    <cofactor evidence="1">
        <name>FAD</name>
        <dbReference type="ChEBI" id="CHEBI:57692"/>
    </cofactor>
</comment>
<feature type="domain" description="FAD-binding" evidence="8">
    <location>
        <begin position="4"/>
        <end position="321"/>
    </location>
</feature>
<dbReference type="PANTHER" id="PTHR43876">
    <property type="entry name" value="UBIQUINONE BIOSYNTHESIS MONOOXYGENASE COQ6, MITOCHONDRIAL"/>
    <property type="match status" value="1"/>
</dbReference>
<dbReference type="PRINTS" id="PR00420">
    <property type="entry name" value="RNGMNOXGNASE"/>
</dbReference>
<evidence type="ECO:0000256" key="3">
    <source>
        <dbReference type="ARBA" id="ARBA00005349"/>
    </source>
</evidence>
<organism evidence="9 10">
    <name type="scientific">Oceanisphaera pacifica</name>
    <dbReference type="NCBI Taxonomy" id="2818389"/>
    <lineage>
        <taxon>Bacteria</taxon>
        <taxon>Pseudomonadati</taxon>
        <taxon>Pseudomonadota</taxon>
        <taxon>Gammaproteobacteria</taxon>
        <taxon>Aeromonadales</taxon>
        <taxon>Aeromonadaceae</taxon>
        <taxon>Oceanisphaera</taxon>
    </lineage>
</organism>
<evidence type="ECO:0000256" key="1">
    <source>
        <dbReference type="ARBA" id="ARBA00001974"/>
    </source>
</evidence>
<dbReference type="Pfam" id="PF01494">
    <property type="entry name" value="FAD_binding_3"/>
    <property type="match status" value="1"/>
</dbReference>
<accession>A0ABS3NE67</accession>
<reference evidence="9 10" key="1">
    <citation type="submission" date="2021-03" db="EMBL/GenBank/DDBJ databases">
        <title>Oceanisphaera sp. nov., isolated from the intestine.</title>
        <authorList>
            <person name="Zhao L.-H."/>
            <person name="Shi L.-F."/>
        </authorList>
    </citation>
    <scope>NUCLEOTIDE SEQUENCE [LARGE SCALE GENOMIC DNA]</scope>
    <source>
        <strain evidence="9 10">DM8</strain>
    </source>
</reference>
<dbReference type="InterPro" id="IPR036188">
    <property type="entry name" value="FAD/NAD-bd_sf"/>
</dbReference>
<dbReference type="EMBL" id="JAGDFX010000004">
    <property type="protein sequence ID" value="MBO1518839.1"/>
    <property type="molecule type" value="Genomic_DNA"/>
</dbReference>
<evidence type="ECO:0000256" key="2">
    <source>
        <dbReference type="ARBA" id="ARBA00004749"/>
    </source>
</evidence>
<dbReference type="SUPFAM" id="SSF51905">
    <property type="entry name" value="FAD/NAD(P)-binding domain"/>
    <property type="match status" value="1"/>
</dbReference>
<evidence type="ECO:0000256" key="4">
    <source>
        <dbReference type="ARBA" id="ARBA00022630"/>
    </source>
</evidence>
<dbReference type="RefSeq" id="WP_208004588.1">
    <property type="nucleotide sequence ID" value="NZ_JAGDFX010000004.1"/>
</dbReference>
<dbReference type="GO" id="GO:0004497">
    <property type="term" value="F:monooxygenase activity"/>
    <property type="evidence" value="ECO:0007669"/>
    <property type="project" value="UniProtKB-KW"/>
</dbReference>
<evidence type="ECO:0000313" key="10">
    <source>
        <dbReference type="Proteomes" id="UP000664882"/>
    </source>
</evidence>
<dbReference type="PANTHER" id="PTHR43876:SF7">
    <property type="entry name" value="UBIQUINONE BIOSYNTHESIS MONOOXYGENASE COQ6, MITOCHONDRIAL"/>
    <property type="match status" value="1"/>
</dbReference>
<dbReference type="InterPro" id="IPR002938">
    <property type="entry name" value="FAD-bd"/>
</dbReference>
<gene>
    <name evidence="9" type="ORF">J3U76_04145</name>
</gene>
<comment type="caution">
    <text evidence="9">The sequence shown here is derived from an EMBL/GenBank/DDBJ whole genome shotgun (WGS) entry which is preliminary data.</text>
</comment>
<evidence type="ECO:0000256" key="6">
    <source>
        <dbReference type="ARBA" id="ARBA00023002"/>
    </source>
</evidence>
<sequence length="409" mass="44163">MQATDVIIVGGGMVGLTLALALEHSGLSVAVIEGQAPDPTLPVIPENRVSAINLASQTLLEHLHAWPSQTDRLGPYTKMAVWEADSNAHIDFSAALMHQSHLGHIIENRVLQLSLLEQAKTRAHISLHLPARANTVSVSEQGAFVLLDNGTPITGRLIVGADGARSWLRQQLQPGMVEWDYDHSALVATVTTQEPHQQTARQIFRDNDILAFLPLANAHQCSIVWSCKPDDAAARLALSDADFNKALSLAFDMQLGQCEVISPRMAIPLKARFSQQFCGPRWALIGDAAHTIHPLAGQGVNLGLQDAAALAETLTKLHQQGRDIGALAELKSFERWRKAEAATMLATMEGLKRLFGQANPIIKSVRGIGLNLTNRLTPLKRTLAAHALGTTGLQAELSKVSSTSQGNRQ</sequence>
<dbReference type="NCBIfam" id="TIGR01988">
    <property type="entry name" value="Ubi-OHases"/>
    <property type="match status" value="1"/>
</dbReference>
<evidence type="ECO:0000256" key="5">
    <source>
        <dbReference type="ARBA" id="ARBA00022827"/>
    </source>
</evidence>
<evidence type="ECO:0000313" key="9">
    <source>
        <dbReference type="EMBL" id="MBO1518839.1"/>
    </source>
</evidence>